<dbReference type="AlphaFoldDB" id="A0AAE0T0H6"/>
<evidence type="ECO:0000256" key="1">
    <source>
        <dbReference type="SAM" id="SignalP"/>
    </source>
</evidence>
<proteinExistence type="predicted"/>
<keyword evidence="1" id="KW-0732">Signal</keyword>
<gene>
    <name evidence="2" type="ORF">CHS0354_008094</name>
</gene>
<dbReference type="Proteomes" id="UP001195483">
    <property type="component" value="Unassembled WGS sequence"/>
</dbReference>
<organism evidence="2 3">
    <name type="scientific">Potamilus streckersoni</name>
    <dbReference type="NCBI Taxonomy" id="2493646"/>
    <lineage>
        <taxon>Eukaryota</taxon>
        <taxon>Metazoa</taxon>
        <taxon>Spiralia</taxon>
        <taxon>Lophotrochozoa</taxon>
        <taxon>Mollusca</taxon>
        <taxon>Bivalvia</taxon>
        <taxon>Autobranchia</taxon>
        <taxon>Heteroconchia</taxon>
        <taxon>Palaeoheterodonta</taxon>
        <taxon>Unionida</taxon>
        <taxon>Unionoidea</taxon>
        <taxon>Unionidae</taxon>
        <taxon>Ambleminae</taxon>
        <taxon>Lampsilini</taxon>
        <taxon>Potamilus</taxon>
    </lineage>
</organism>
<keyword evidence="3" id="KW-1185">Reference proteome</keyword>
<name>A0AAE0T0H6_9BIVA</name>
<feature type="signal peptide" evidence="1">
    <location>
        <begin position="1"/>
        <end position="19"/>
    </location>
</feature>
<reference evidence="2" key="1">
    <citation type="journal article" date="2021" name="Genome Biol. Evol.">
        <title>A High-Quality Reference Genome for a Parasitic Bivalve with Doubly Uniparental Inheritance (Bivalvia: Unionida).</title>
        <authorList>
            <person name="Smith C.H."/>
        </authorList>
    </citation>
    <scope>NUCLEOTIDE SEQUENCE</scope>
    <source>
        <strain evidence="2">CHS0354</strain>
    </source>
</reference>
<feature type="chain" id="PRO_5042109323" evidence="1">
    <location>
        <begin position="20"/>
        <end position="67"/>
    </location>
</feature>
<comment type="caution">
    <text evidence="2">The sequence shown here is derived from an EMBL/GenBank/DDBJ whole genome shotgun (WGS) entry which is preliminary data.</text>
</comment>
<dbReference type="EMBL" id="JAEAOA010000546">
    <property type="protein sequence ID" value="KAK3600983.1"/>
    <property type="molecule type" value="Genomic_DNA"/>
</dbReference>
<accession>A0AAE0T0H6</accession>
<sequence>MVSTIILIVVSNILRLSEGGGSSFCQGREKVSLTVVAEEDLKGERSKWEKIKLSIPIFNLDHLEKYT</sequence>
<evidence type="ECO:0000313" key="3">
    <source>
        <dbReference type="Proteomes" id="UP001195483"/>
    </source>
</evidence>
<protein>
    <submittedName>
        <fullName evidence="2">Uncharacterized protein</fullName>
    </submittedName>
</protein>
<evidence type="ECO:0000313" key="2">
    <source>
        <dbReference type="EMBL" id="KAK3600983.1"/>
    </source>
</evidence>
<reference evidence="2" key="3">
    <citation type="submission" date="2023-05" db="EMBL/GenBank/DDBJ databases">
        <authorList>
            <person name="Smith C.H."/>
        </authorList>
    </citation>
    <scope>NUCLEOTIDE SEQUENCE</scope>
    <source>
        <strain evidence="2">CHS0354</strain>
        <tissue evidence="2">Mantle</tissue>
    </source>
</reference>
<reference evidence="2" key="2">
    <citation type="journal article" date="2021" name="Genome Biol. Evol.">
        <title>Developing a high-quality reference genome for a parasitic bivalve with doubly uniparental inheritance (Bivalvia: Unionida).</title>
        <authorList>
            <person name="Smith C.H."/>
        </authorList>
    </citation>
    <scope>NUCLEOTIDE SEQUENCE</scope>
    <source>
        <strain evidence="2">CHS0354</strain>
        <tissue evidence="2">Mantle</tissue>
    </source>
</reference>